<keyword evidence="1" id="KW-0812">Transmembrane</keyword>
<dbReference type="EMBL" id="BK016222">
    <property type="protein sequence ID" value="DAG03096.1"/>
    <property type="molecule type" value="Genomic_DNA"/>
</dbReference>
<protein>
    <submittedName>
        <fullName evidence="2">Holin</fullName>
    </submittedName>
</protein>
<sequence>MVLALVMGWIHCLHGDFHEKALDRQFHLRLHQEETNVLDRGNIVVNRLSYLYRMKEAIIHTTTGSFAAVASAFVYESLQHMIPWLIASCAVILCDLAFGVRKSMLMGEKVRFSRAIRATMGKMVTYFAFVCMVCMISVASHNEYPIDVYSCLLVCFIEGCSIVGNILKPKGININLIGALGVFGKKVFKVDKEDVKEIIENELDKGK</sequence>
<feature type="transmembrane region" description="Helical" evidence="1">
    <location>
        <begin position="146"/>
        <end position="167"/>
    </location>
</feature>
<keyword evidence="1" id="KW-1133">Transmembrane helix</keyword>
<evidence type="ECO:0000313" key="2">
    <source>
        <dbReference type="EMBL" id="DAG03096.1"/>
    </source>
</evidence>
<reference evidence="2" key="1">
    <citation type="journal article" date="2021" name="Proc. Natl. Acad. Sci. U.S.A.">
        <title>A Catalog of Tens of Thousands of Viruses from Human Metagenomes Reveals Hidden Associations with Chronic Diseases.</title>
        <authorList>
            <person name="Tisza M.J."/>
            <person name="Buck C.B."/>
        </authorList>
    </citation>
    <scope>NUCLEOTIDE SEQUENCE</scope>
    <source>
        <strain evidence="2">Cttma3</strain>
    </source>
</reference>
<feature type="transmembrane region" description="Helical" evidence="1">
    <location>
        <begin position="121"/>
        <end position="140"/>
    </location>
</feature>
<name>A0A8S5V8S7_9CAUD</name>
<dbReference type="GO" id="GO:0033644">
    <property type="term" value="C:host cell membrane"/>
    <property type="evidence" value="ECO:0007669"/>
    <property type="project" value="UniProtKB-SubCell"/>
</dbReference>
<accession>A0A8S5V8S7</accession>
<keyword evidence="1" id="KW-0472">Membrane</keyword>
<feature type="transmembrane region" description="Helical" evidence="1">
    <location>
        <begin position="57"/>
        <end position="75"/>
    </location>
</feature>
<feature type="transmembrane region" description="Helical" evidence="1">
    <location>
        <begin position="81"/>
        <end position="100"/>
    </location>
</feature>
<evidence type="ECO:0000256" key="1">
    <source>
        <dbReference type="SAM" id="Phobius"/>
    </source>
</evidence>
<organism evidence="2">
    <name type="scientific">Siphoviridae sp. cttma3</name>
    <dbReference type="NCBI Taxonomy" id="2825708"/>
    <lineage>
        <taxon>Viruses</taxon>
        <taxon>Duplodnaviria</taxon>
        <taxon>Heunggongvirae</taxon>
        <taxon>Uroviricota</taxon>
        <taxon>Caudoviricetes</taxon>
    </lineage>
</organism>
<proteinExistence type="predicted"/>